<feature type="region of interest" description="Disordered" evidence="6">
    <location>
        <begin position="230"/>
        <end position="252"/>
    </location>
</feature>
<proteinExistence type="predicted"/>
<evidence type="ECO:0000313" key="11">
    <source>
        <dbReference type="EMBL" id="CAD8435889.1"/>
    </source>
</evidence>
<organism evidence="11">
    <name type="scientific">Micromonas pusilla</name>
    <name type="common">Picoplanktonic green alga</name>
    <name type="synonym">Chromulina pusilla</name>
    <dbReference type="NCBI Taxonomy" id="38833"/>
    <lineage>
        <taxon>Eukaryota</taxon>
        <taxon>Viridiplantae</taxon>
        <taxon>Chlorophyta</taxon>
        <taxon>Mamiellophyceae</taxon>
        <taxon>Mamiellales</taxon>
        <taxon>Mamiellaceae</taxon>
        <taxon>Micromonas</taxon>
    </lineage>
</organism>
<reference evidence="11" key="1">
    <citation type="submission" date="2021-01" db="EMBL/GenBank/DDBJ databases">
        <authorList>
            <person name="Corre E."/>
            <person name="Pelletier E."/>
            <person name="Niang G."/>
            <person name="Scheremetjew M."/>
            <person name="Finn R."/>
            <person name="Kale V."/>
            <person name="Holt S."/>
            <person name="Cochrane G."/>
            <person name="Meng A."/>
            <person name="Brown T."/>
            <person name="Cohen L."/>
        </authorList>
    </citation>
    <scope>NUCLEOTIDE SEQUENCE</scope>
    <source>
        <strain evidence="11">CCAC1681</strain>
    </source>
</reference>
<evidence type="ECO:0000256" key="4">
    <source>
        <dbReference type="ARBA" id="ARBA00023163"/>
    </source>
</evidence>
<dbReference type="PROSITE" id="PS50090">
    <property type="entry name" value="MYB_LIKE"/>
    <property type="match status" value="1"/>
</dbReference>
<keyword evidence="5" id="KW-0539">Nucleus</keyword>
<keyword evidence="2" id="KW-0805">Transcription regulation</keyword>
<dbReference type="PANTHER" id="PTHR12802:SF146">
    <property type="entry name" value="PROTEIN REVEILLE 3"/>
    <property type="match status" value="1"/>
</dbReference>
<dbReference type="InterPro" id="IPR001005">
    <property type="entry name" value="SANT/Myb"/>
</dbReference>
<comment type="subcellular location">
    <subcellularLocation>
        <location evidence="1">Nucleus</location>
    </subcellularLocation>
</comment>
<feature type="domain" description="Myb-like" evidence="7">
    <location>
        <begin position="14"/>
        <end position="64"/>
    </location>
</feature>
<evidence type="ECO:0000259" key="7">
    <source>
        <dbReference type="PROSITE" id="PS50090"/>
    </source>
</evidence>
<dbReference type="Pfam" id="PF24904">
    <property type="entry name" value="RVE6"/>
    <property type="match status" value="1"/>
</dbReference>
<evidence type="ECO:0000256" key="6">
    <source>
        <dbReference type="SAM" id="MobiDB-lite"/>
    </source>
</evidence>
<feature type="region of interest" description="Disordered" evidence="6">
    <location>
        <begin position="179"/>
        <end position="214"/>
    </location>
</feature>
<feature type="domain" description="SANT" evidence="8">
    <location>
        <begin position="17"/>
        <end position="70"/>
    </location>
</feature>
<dbReference type="InterPro" id="IPR009057">
    <property type="entry name" value="Homeodomain-like_sf"/>
</dbReference>
<evidence type="ECO:0000256" key="2">
    <source>
        <dbReference type="ARBA" id="ARBA00023015"/>
    </source>
</evidence>
<dbReference type="SMART" id="SM00717">
    <property type="entry name" value="SANT"/>
    <property type="match status" value="1"/>
</dbReference>
<dbReference type="EMBL" id="HBEN01004712">
    <property type="protein sequence ID" value="CAD8435887.1"/>
    <property type="molecule type" value="Transcribed_RNA"/>
</dbReference>
<feature type="compositionally biased region" description="Gly residues" evidence="6">
    <location>
        <begin position="361"/>
        <end position="374"/>
    </location>
</feature>
<feature type="compositionally biased region" description="Low complexity" evidence="6">
    <location>
        <begin position="108"/>
        <end position="120"/>
    </location>
</feature>
<dbReference type="Pfam" id="PF00249">
    <property type="entry name" value="Myb_DNA-binding"/>
    <property type="match status" value="1"/>
</dbReference>
<keyword evidence="4" id="KW-0804">Transcription</keyword>
<feature type="compositionally biased region" description="Gly residues" evidence="6">
    <location>
        <begin position="231"/>
        <end position="240"/>
    </location>
</feature>
<dbReference type="InterPro" id="IPR017884">
    <property type="entry name" value="SANT_dom"/>
</dbReference>
<dbReference type="Gene3D" id="1.10.10.60">
    <property type="entry name" value="Homeodomain-like"/>
    <property type="match status" value="1"/>
</dbReference>
<dbReference type="GO" id="GO:0010468">
    <property type="term" value="P:regulation of gene expression"/>
    <property type="evidence" value="ECO:0007669"/>
    <property type="project" value="UniProtKB-ARBA"/>
</dbReference>
<evidence type="ECO:0000259" key="8">
    <source>
        <dbReference type="PROSITE" id="PS51293"/>
    </source>
</evidence>
<feature type="domain" description="HTH myb-type" evidence="9">
    <location>
        <begin position="14"/>
        <end position="68"/>
    </location>
</feature>
<sequence length="423" mass="43339">MKQPEPSKTRKPYTITKSRESWTEREHNMFLEAINLYDRDWKKIETYVGTKTVIQIRSHAQKYFLKVQKNGTGEHIPPPRPKRKSAQPYPQKSSAGGRGADARKKRNAGAGAASASLMAGGMAGGMRAGAPPGSQGLGNQGMGRSPMGGGAGVPLEYGAPSPMGGGYLVHARGAGGSNFAQTSVRGDARWGPPGPGLAGAHGMPHGGSLSSPYGGSHPFLSGGALRDSASFGGGSFGGPPGTDAPNGGANDASYVQRNARKHPTSNPDFVVVYTFLAGLFDPAQRGHGEKLRNMAPINRETALLLMRNLGANLMCQRMWEDQIQLIGQGYPTFVNATYDDRGGLTGAAGGHAMQASAAVGDGDGTSGDGSGDGADGARPERDGSGAGSGGGSDDGDERPSSVERASSGDGSADGDEGGASLKK</sequence>
<dbReference type="GO" id="GO:0003677">
    <property type="term" value="F:DNA binding"/>
    <property type="evidence" value="ECO:0007669"/>
    <property type="project" value="UniProtKB-KW"/>
</dbReference>
<dbReference type="EMBL" id="HBEN01004713">
    <property type="protein sequence ID" value="CAD8435889.1"/>
    <property type="molecule type" value="Transcribed_RNA"/>
</dbReference>
<evidence type="ECO:0000259" key="9">
    <source>
        <dbReference type="PROSITE" id="PS51294"/>
    </source>
</evidence>
<dbReference type="CDD" id="cd00167">
    <property type="entry name" value="SANT"/>
    <property type="match status" value="1"/>
</dbReference>
<dbReference type="PROSITE" id="PS51293">
    <property type="entry name" value="SANT"/>
    <property type="match status" value="1"/>
</dbReference>
<evidence type="ECO:0000256" key="3">
    <source>
        <dbReference type="ARBA" id="ARBA00023125"/>
    </source>
</evidence>
<dbReference type="InterPro" id="IPR017930">
    <property type="entry name" value="Myb_dom"/>
</dbReference>
<protein>
    <submittedName>
        <fullName evidence="11">Uncharacterized protein</fullName>
    </submittedName>
</protein>
<dbReference type="PANTHER" id="PTHR12802">
    <property type="entry name" value="SWI/SNF COMPLEX-RELATED"/>
    <property type="match status" value="1"/>
</dbReference>
<dbReference type="InterPro" id="IPR006447">
    <property type="entry name" value="Myb_dom_plants"/>
</dbReference>
<feature type="region of interest" description="Disordered" evidence="6">
    <location>
        <begin position="69"/>
        <end position="149"/>
    </location>
</feature>
<dbReference type="SUPFAM" id="SSF46689">
    <property type="entry name" value="Homeodomain-like"/>
    <property type="match status" value="1"/>
</dbReference>
<dbReference type="GO" id="GO:0005634">
    <property type="term" value="C:nucleus"/>
    <property type="evidence" value="ECO:0007669"/>
    <property type="project" value="UniProtKB-SubCell"/>
</dbReference>
<evidence type="ECO:0000313" key="10">
    <source>
        <dbReference type="EMBL" id="CAD8435887.1"/>
    </source>
</evidence>
<evidence type="ECO:0000256" key="1">
    <source>
        <dbReference type="ARBA" id="ARBA00004123"/>
    </source>
</evidence>
<keyword evidence="3" id="KW-0238">DNA-binding</keyword>
<name>A0A6U0CLE2_MICPS</name>
<evidence type="ECO:0000256" key="5">
    <source>
        <dbReference type="ARBA" id="ARBA00023242"/>
    </source>
</evidence>
<dbReference type="FunFam" id="1.10.10.60:FF:000023">
    <property type="entry name" value="protein REVEILLE 6 isoform X1"/>
    <property type="match status" value="1"/>
</dbReference>
<dbReference type="PROSITE" id="PS51294">
    <property type="entry name" value="HTH_MYB"/>
    <property type="match status" value="1"/>
</dbReference>
<accession>A0A6U0CLE2</accession>
<feature type="compositionally biased region" description="Gly residues" evidence="6">
    <location>
        <begin position="135"/>
        <end position="149"/>
    </location>
</feature>
<gene>
    <name evidence="10" type="ORF">MSP1401_LOCUS3834</name>
    <name evidence="11" type="ORF">MSP1401_LOCUS3835</name>
</gene>
<dbReference type="AlphaFoldDB" id="A0A6U0CLE2"/>
<feature type="region of interest" description="Disordered" evidence="6">
    <location>
        <begin position="1"/>
        <end position="22"/>
    </location>
</feature>
<feature type="region of interest" description="Disordered" evidence="6">
    <location>
        <begin position="356"/>
        <end position="423"/>
    </location>
</feature>
<dbReference type="NCBIfam" id="TIGR01557">
    <property type="entry name" value="myb_SHAQKYF"/>
    <property type="match status" value="1"/>
</dbReference>
<feature type="compositionally biased region" description="Low complexity" evidence="6">
    <location>
        <begin position="198"/>
        <end position="207"/>
    </location>
</feature>